<dbReference type="Pfam" id="PF13242">
    <property type="entry name" value="Hydrolase_like"/>
    <property type="match status" value="1"/>
</dbReference>
<dbReference type="Proteomes" id="UP000694941">
    <property type="component" value="Unplaced"/>
</dbReference>
<dbReference type="SUPFAM" id="SSF56784">
    <property type="entry name" value="HAD-like"/>
    <property type="match status" value="1"/>
</dbReference>
<dbReference type="InterPro" id="IPR023214">
    <property type="entry name" value="HAD_sf"/>
</dbReference>
<proteinExistence type="predicted"/>
<name>A0ABM1SKZ4_LIMPO</name>
<dbReference type="RefSeq" id="XP_022244300.1">
    <property type="nucleotide sequence ID" value="XM_022388592.1"/>
</dbReference>
<evidence type="ECO:0000313" key="2">
    <source>
        <dbReference type="RefSeq" id="XP_022244300.1"/>
    </source>
</evidence>
<sequence length="117" mass="12958">MKHLVIPGTGTFVRAVETVSGRAPIILGKPEKFMYDCIKYEFPDLDPSKAIMIGDRLNTDILLGKTTGLRTLLVLTGISDLNEVERCSNSDCENDQKMVPDYYLPSLADLGQMMGVF</sequence>
<organism evidence="1 2">
    <name type="scientific">Limulus polyphemus</name>
    <name type="common">Atlantic horseshoe crab</name>
    <dbReference type="NCBI Taxonomy" id="6850"/>
    <lineage>
        <taxon>Eukaryota</taxon>
        <taxon>Metazoa</taxon>
        <taxon>Ecdysozoa</taxon>
        <taxon>Arthropoda</taxon>
        <taxon>Chelicerata</taxon>
        <taxon>Merostomata</taxon>
        <taxon>Xiphosura</taxon>
        <taxon>Limulidae</taxon>
        <taxon>Limulus</taxon>
    </lineage>
</organism>
<keyword evidence="1" id="KW-1185">Reference proteome</keyword>
<protein>
    <submittedName>
        <fullName evidence="2">Glycerol-3-phosphate phosphatase-like</fullName>
    </submittedName>
</protein>
<dbReference type="GeneID" id="111086287"/>
<dbReference type="PANTHER" id="PTHR19288:SF93">
    <property type="entry name" value="FI11325P-RELATED"/>
    <property type="match status" value="1"/>
</dbReference>
<reference evidence="2" key="1">
    <citation type="submission" date="2025-08" db="UniProtKB">
        <authorList>
            <consortium name="RefSeq"/>
        </authorList>
    </citation>
    <scope>IDENTIFICATION</scope>
    <source>
        <tissue evidence="2">Muscle</tissue>
    </source>
</reference>
<dbReference type="InterPro" id="IPR036412">
    <property type="entry name" value="HAD-like_sf"/>
</dbReference>
<evidence type="ECO:0000313" key="1">
    <source>
        <dbReference type="Proteomes" id="UP000694941"/>
    </source>
</evidence>
<accession>A0ABM1SKZ4</accession>
<gene>
    <name evidence="2" type="primary">LOC111086287</name>
</gene>
<dbReference type="Gene3D" id="3.40.50.1000">
    <property type="entry name" value="HAD superfamily/HAD-like"/>
    <property type="match status" value="2"/>
</dbReference>
<dbReference type="PANTHER" id="PTHR19288">
    <property type="entry name" value="4-NITROPHENYLPHOSPHATASE-RELATED"/>
    <property type="match status" value="1"/>
</dbReference>